<dbReference type="EMBL" id="LAOQ01000004">
    <property type="protein sequence ID" value="KJW04439.1"/>
    <property type="molecule type" value="Genomic_DNA"/>
</dbReference>
<keyword evidence="1" id="KW-1133">Transmembrane helix</keyword>
<dbReference type="Proteomes" id="UP000033736">
    <property type="component" value="Unassembled WGS sequence"/>
</dbReference>
<evidence type="ECO:0000313" key="3">
    <source>
        <dbReference type="Proteomes" id="UP000033736"/>
    </source>
</evidence>
<organism evidence="2 3">
    <name type="scientific">Rickettsia argasii T170-B</name>
    <dbReference type="NCBI Taxonomy" id="1268837"/>
    <lineage>
        <taxon>Bacteria</taxon>
        <taxon>Pseudomonadati</taxon>
        <taxon>Pseudomonadota</taxon>
        <taxon>Alphaproteobacteria</taxon>
        <taxon>Rickettsiales</taxon>
        <taxon>Rickettsiaceae</taxon>
        <taxon>Rickettsieae</taxon>
        <taxon>Rickettsia</taxon>
        <taxon>spotted fever group</taxon>
    </lineage>
</organism>
<dbReference type="PATRIC" id="fig|1268837.3.peg.1462"/>
<gene>
    <name evidence="2" type="ORF">RAT170B_1248</name>
</gene>
<proteinExistence type="predicted"/>
<keyword evidence="1" id="KW-0472">Membrane</keyword>
<reference evidence="2 3" key="1">
    <citation type="submission" date="2015-01" db="EMBL/GenBank/DDBJ databases">
        <title>Genome Sequencing of Rickettsiales /home/snadendla/prok_pipe/test/illegal_ec_num.txt.</title>
        <authorList>
            <person name="Daugherty S.C."/>
            <person name="Su Q."/>
            <person name="Abolude K."/>
            <person name="Beier-Sexton M."/>
            <person name="Carlyon J.A."/>
            <person name="Carter R."/>
            <person name="Day N.P."/>
            <person name="Dumler S.J."/>
            <person name="Dyachenko V."/>
            <person name="Godinez A."/>
            <person name="Kurtti T.J."/>
            <person name="Lichay M."/>
            <person name="Mullins K.E."/>
            <person name="Ott S."/>
            <person name="Pappas-Brown V."/>
            <person name="Paris D.H."/>
            <person name="Patel P."/>
            <person name="Richards A.L."/>
            <person name="Sadzewicz L."/>
            <person name="Sears K."/>
            <person name="Seidman D."/>
            <person name="Sengamalay N."/>
            <person name="Stenos J."/>
            <person name="Tallon L.J."/>
            <person name="Vincent G."/>
            <person name="Fraser C.M."/>
            <person name="Munderloh U."/>
            <person name="Dunning-Hotopp J.C."/>
        </authorList>
    </citation>
    <scope>NUCLEOTIDE SEQUENCE [LARGE SCALE GENOMIC DNA]</scope>
    <source>
        <strain evidence="2 3">T170-B</strain>
    </source>
</reference>
<keyword evidence="3" id="KW-1185">Reference proteome</keyword>
<accession>A0A0F3RGW3</accession>
<sequence length="160" mass="19222">MRAMHFISKLLQHISKSFRQDEFKSKPIQRIKIREHRRFLKNSLVSSSLKYALPRTLFVRFMFIIIIPILIGQIVAIFLFYDRHWYNVSYYTSTIIINEIESLIKEHRNNSREITHLSENYLNLSYQFQLNKKLSIKQPKLGEPLTIFKNILATKIHEKI</sequence>
<comment type="caution">
    <text evidence="2">The sequence shown here is derived from an EMBL/GenBank/DDBJ whole genome shotgun (WGS) entry which is preliminary data.</text>
</comment>
<dbReference type="AlphaFoldDB" id="A0A0F3RGW3"/>
<dbReference type="InterPro" id="IPR022437">
    <property type="entry name" value="RPE3"/>
</dbReference>
<feature type="transmembrane region" description="Helical" evidence="1">
    <location>
        <begin position="57"/>
        <end position="81"/>
    </location>
</feature>
<evidence type="ECO:0000313" key="2">
    <source>
        <dbReference type="EMBL" id="KJW04439.1"/>
    </source>
</evidence>
<dbReference type="NCBIfam" id="TIGR03775">
    <property type="entry name" value="RPE3"/>
    <property type="match status" value="1"/>
</dbReference>
<protein>
    <submittedName>
        <fullName evidence="2">RPE3 domain protein</fullName>
    </submittedName>
</protein>
<evidence type="ECO:0000256" key="1">
    <source>
        <dbReference type="SAM" id="Phobius"/>
    </source>
</evidence>
<keyword evidence="1" id="KW-0812">Transmembrane</keyword>
<name>A0A0F3RGW3_9RICK</name>